<feature type="compositionally biased region" description="Acidic residues" evidence="1">
    <location>
        <begin position="558"/>
        <end position="579"/>
    </location>
</feature>
<gene>
    <name evidence="3" type="ORF">C1SCF055_LOCUS42402</name>
</gene>
<keyword evidence="2" id="KW-1133">Transmembrane helix</keyword>
<evidence type="ECO:0000313" key="5">
    <source>
        <dbReference type="Proteomes" id="UP001152797"/>
    </source>
</evidence>
<organism evidence="3">
    <name type="scientific">Cladocopium goreaui</name>
    <dbReference type="NCBI Taxonomy" id="2562237"/>
    <lineage>
        <taxon>Eukaryota</taxon>
        <taxon>Sar</taxon>
        <taxon>Alveolata</taxon>
        <taxon>Dinophyceae</taxon>
        <taxon>Suessiales</taxon>
        <taxon>Symbiodiniaceae</taxon>
        <taxon>Cladocopium</taxon>
    </lineage>
</organism>
<dbReference type="SUPFAM" id="SSF56349">
    <property type="entry name" value="DNA breaking-rejoining enzymes"/>
    <property type="match status" value="1"/>
</dbReference>
<dbReference type="EMBL" id="CAMXCT020006656">
    <property type="protein sequence ID" value="CAL1171157.1"/>
    <property type="molecule type" value="Genomic_DNA"/>
</dbReference>
<dbReference type="InterPro" id="IPR011010">
    <property type="entry name" value="DNA_brk_join_enz"/>
</dbReference>
<keyword evidence="5" id="KW-1185">Reference proteome</keyword>
<keyword evidence="2" id="KW-0472">Membrane</keyword>
<proteinExistence type="predicted"/>
<evidence type="ECO:0000256" key="2">
    <source>
        <dbReference type="SAM" id="Phobius"/>
    </source>
</evidence>
<feature type="region of interest" description="Disordered" evidence="1">
    <location>
        <begin position="1536"/>
        <end position="1556"/>
    </location>
</feature>
<dbReference type="OrthoDB" id="417626at2759"/>
<feature type="region of interest" description="Disordered" evidence="1">
    <location>
        <begin position="774"/>
        <end position="831"/>
    </location>
</feature>
<dbReference type="EMBL" id="CAMXCT010006656">
    <property type="protein sequence ID" value="CAI4017782.1"/>
    <property type="molecule type" value="Genomic_DNA"/>
</dbReference>
<evidence type="ECO:0000313" key="4">
    <source>
        <dbReference type="EMBL" id="CAL4805094.1"/>
    </source>
</evidence>
<feature type="region of interest" description="Disordered" evidence="1">
    <location>
        <begin position="535"/>
        <end position="582"/>
    </location>
</feature>
<feature type="compositionally biased region" description="Basic and acidic residues" evidence="1">
    <location>
        <begin position="494"/>
        <end position="506"/>
    </location>
</feature>
<accession>A0A9P1M2Y2</accession>
<feature type="transmembrane region" description="Helical" evidence="2">
    <location>
        <begin position="68"/>
        <end position="91"/>
    </location>
</feature>
<sequence>MFGCDWAELRFKRMRPVLASVASGSVTGALLTLAKEISSPNFLLPPAPTTAEVCSLLPPLPQSWTLDWTSFCIGLLLGCLFLPLLDLLLILRLAWIRALRNTIPNSLEERAAQTDRRVATVEEGVREEGNGGFDLITEASSSERTSPVARNQTAASAADTEVLGSDSRGRRLLAEEIGRFLRRAVEGEHRGSSGRDRLKLQNRIYVVVAGFDGIPLAEPRVESSFAVVRGICKRGPDCGSSIFVGFATKWEAKIALETGQMPEIPGVPEEVAQALLVQEDGSAAEDYKVVSLSFTSEAGADKVINLIAITVIDDRLLVAVPAGAWHKTGARRLLPRNGLTKTVKVEVLPASTEEPEVCLAEAPLKLWVGLLDRSLYGGLEAGASPLADADITVLSADGSVELIPYGPGLTEVADQHFLFLSAISGAAEEAEDAEDVGPEGGELPLGDRMKYIEDAISQMQASLARLAPQDQSRRTREGVRKGPDAARGVLPAGSKKDSGLKREHLPGLDPAVLTSAREAGIPEEQLRTLSKLVAKSSTMQDAPSMPRKPALRKNPLSETEEEGPEDVESEEDAASEEEGAAPIEKAVLQLTRIVGDLAKSKDKKSRDVEALLDGVDGDAADPSHSSGGKSKAAVYKKMKSCLRDNPKYLYATVMELMEQDFHVLRTAPGSSSQATSWRAWIEHRRVLDALQAGAVAEAQARAALGILAADQAALDNGSWVMAQEALLEEAPPMSSFKGKERPEQWEQTASKLMDERWLDVLMWRLKNRDSYLESRKRLGPSSKKEWHPGNDKEKEAGTKTKKPGGGKGDRKGSGEKGSHGKGRAPEGTVWPMPLPFPELHLPRGNRNQKDANRKLGLNFTVLALNALRFEEKKANAVMPGLGTKLNSSQWRVVKLLTFHIDTWNDCSPVGPEQMGRAAAKVEAVEEVLQKLWTFASSTEVGLRNYGKGSKFCFSEDEGGREKRILGASFRSKCVGSMQHTQAPLAKQVEPERLKFWKSPSFDPSPFLDDHNRETFLFPLDCSAVADVAEHPAPRVRVHIRKCNEVKLLETLDACERLQLLPEKDVRMAYRNGMFSIPKDAAKVARMFSEDIREFYHAFCISPQRLRRNALAMDVRPQQVSHLRCFRPWMWKFEKLVPCLGTMAMGDCRAVTYGQTAHLSCLLRSPKLSLSDFITLKGRPSRKPFVAGLMIDDFVLIEKRRKSDLHRSEVSQQPLQSSPQHASLQSSPCEEIIQEVRALYDKVGLPRHPDKAVSNAAQGTFWGMDFDGDAGVLRPCLKRSVPVGFIILEMLKLGKTSVGLLEVLAGSLVSIFQCRRRFMSCLQFVYEEQRGRKRSDILTISSALETELLQCVALLPLACIDMRLRPSPLLIASDASPWATAAVSTHLSQASVEEFQKYGLQKGMWNRLLSPVGAYLREKGLLEAQEELPEKQSFDMHPLWDEIVETKVFSQFGKVSSRKGRQHINLGEVDAALDAEELQGREDPGSYYVHLQDSQVSLACLVKGRSSSAAINKKLRKSIPSHVANNNRAFYGYVRSKKNPADAPTRSRKVPSPTREPAPWLARAEEGFFEDMEVFLRQHGVDLFSLRELPMEEDLMAPCDVDVRCLSPGSSSPSFAVPLPEAHPRKGLPEELRNLLKQFDASQFVLSKEFSTLEEAFDAGPGILDLFAGSRGFSKACVRHAATWTLTFDLAHSESENLLSPSLQEQLLFLIRSGAFLAMGAGPVCASFSQAVTPACRTREHPEGVPWASELQQCKNRMGNEMLDFVLQCVKACLSADVVFWVENPFLSRLWRQQGHLSWDEVLADARVGDLDLDYCRFGTPWRKRTKFRTSTHLRGQRCFCLGNHEHVALRGRCKEKGLSFTKLAEPYPRGVCECLAWATLVDCGLLPERRKVDVSSCARSFSRRIGEATNPGPASYAAGRPNIWLGDVELLEPATILLRSKIWRQFSCWFERTFDGAAPVDWLNASPGLFVQSLVAYGHFCFSDGVALHVYRQLLAHVQKLHPQIKVFMTPAWETVSKWEMQEPSKHRPPMPEPIMLAMVSLALAWKWERWSAITLACFYSVSRIGELLKVRRREILTPRDLLHNEPVIYIRFLAPKSRRRGAKVQYSTIEEGAAVAFLCKVWDCLHPDDLLYSGSQGAYRSRWNALLARLQISSQHQLTPGGLRGGGAVCLHRRGLALTELMWKMRLQHAQTLGYYLQETAALWMAEPSDEWQRVAGRERPYYRCQNSSLRKELREHKSAIAPLERNIKPDEFISFNGGGLHGAFEIPNYRRAPFWKYFWAQHFVTRQHVFNVHHTGYIVLCVFFWWTGAFSTAPMERREKYYMHSPKFRLQTAYANPGTRPAAKIAQEQAKVRYFYRGHDHAFTLNEMKDFYFKLRENWLIQHYPGIQYPFVHRQMIPEKTADPLKVPISDPLLPGHGH</sequence>
<evidence type="ECO:0000313" key="3">
    <source>
        <dbReference type="EMBL" id="CAI4017782.1"/>
    </source>
</evidence>
<dbReference type="Proteomes" id="UP001152797">
    <property type="component" value="Unassembled WGS sequence"/>
</dbReference>
<feature type="compositionally biased region" description="Basic and acidic residues" evidence="1">
    <location>
        <begin position="471"/>
        <end position="484"/>
    </location>
</feature>
<feature type="region of interest" description="Disordered" evidence="1">
    <location>
        <begin position="464"/>
        <end position="509"/>
    </location>
</feature>
<evidence type="ECO:0000256" key="1">
    <source>
        <dbReference type="SAM" id="MobiDB-lite"/>
    </source>
</evidence>
<dbReference type="EMBL" id="CAMXCT030006656">
    <property type="protein sequence ID" value="CAL4805094.1"/>
    <property type="molecule type" value="Genomic_DNA"/>
</dbReference>
<comment type="caution">
    <text evidence="3">The sequence shown here is derived from an EMBL/GenBank/DDBJ whole genome shotgun (WGS) entry which is preliminary data.</text>
</comment>
<feature type="compositionally biased region" description="Polar residues" evidence="1">
    <location>
        <begin position="141"/>
        <end position="155"/>
    </location>
</feature>
<feature type="compositionally biased region" description="Basic and acidic residues" evidence="1">
    <location>
        <begin position="807"/>
        <end position="818"/>
    </location>
</feature>
<reference evidence="3" key="1">
    <citation type="submission" date="2022-10" db="EMBL/GenBank/DDBJ databases">
        <authorList>
            <person name="Chen Y."/>
            <person name="Dougan E. K."/>
            <person name="Chan C."/>
            <person name="Rhodes N."/>
            <person name="Thang M."/>
        </authorList>
    </citation>
    <scope>NUCLEOTIDE SEQUENCE</scope>
</reference>
<name>A0A9P1M2Y2_9DINO</name>
<feature type="compositionally biased region" description="Basic and acidic residues" evidence="1">
    <location>
        <begin position="774"/>
        <end position="798"/>
    </location>
</feature>
<dbReference type="GO" id="GO:0003677">
    <property type="term" value="F:DNA binding"/>
    <property type="evidence" value="ECO:0007669"/>
    <property type="project" value="InterPro"/>
</dbReference>
<feature type="region of interest" description="Disordered" evidence="1">
    <location>
        <begin position="141"/>
        <end position="162"/>
    </location>
</feature>
<keyword evidence="4" id="KW-0675">Receptor</keyword>
<protein>
    <submittedName>
        <fullName evidence="4">Ultraviolet-B receptor UVR8</fullName>
    </submittedName>
</protein>
<reference evidence="4 5" key="2">
    <citation type="submission" date="2024-05" db="EMBL/GenBank/DDBJ databases">
        <authorList>
            <person name="Chen Y."/>
            <person name="Shah S."/>
            <person name="Dougan E. K."/>
            <person name="Thang M."/>
            <person name="Chan C."/>
        </authorList>
    </citation>
    <scope>NUCLEOTIDE SEQUENCE [LARGE SCALE GENOMIC DNA]</scope>
</reference>
<keyword evidence="2" id="KW-0812">Transmembrane</keyword>